<feature type="transmembrane region" description="Helical" evidence="9">
    <location>
        <begin position="30"/>
        <end position="52"/>
    </location>
</feature>
<dbReference type="EMBL" id="FLRD01000135">
    <property type="protein sequence ID" value="SBT45000.1"/>
    <property type="molecule type" value="Genomic_DNA"/>
</dbReference>
<comment type="similarity">
    <text evidence="2">Belongs to the SPCS1 family.</text>
</comment>
<accession>A0A1A8ZNI2</accession>
<dbReference type="Proteomes" id="UP000078550">
    <property type="component" value="Unassembled WGS sequence"/>
</dbReference>
<keyword evidence="7 9" id="KW-0472">Membrane</keyword>
<proteinExistence type="inferred from homology"/>
<name>A0A1A8ZNI2_PLAOA</name>
<gene>
    <name evidence="10" type="ORF">POVWA1_051190</name>
    <name evidence="11" type="ORF">POVWA2_049940</name>
</gene>
<evidence type="ECO:0000256" key="2">
    <source>
        <dbReference type="ARBA" id="ARBA00005245"/>
    </source>
</evidence>
<keyword evidence="6 9" id="KW-1133">Transmembrane helix</keyword>
<organism evidence="11 12">
    <name type="scientific">Plasmodium ovale wallikeri</name>
    <dbReference type="NCBI Taxonomy" id="864142"/>
    <lineage>
        <taxon>Eukaryota</taxon>
        <taxon>Sar</taxon>
        <taxon>Alveolata</taxon>
        <taxon>Apicomplexa</taxon>
        <taxon>Aconoidasida</taxon>
        <taxon>Haemosporida</taxon>
        <taxon>Plasmodiidae</taxon>
        <taxon>Plasmodium</taxon>
        <taxon>Plasmodium (Plasmodium)</taxon>
    </lineage>
</organism>
<dbReference type="GO" id="GO:0006465">
    <property type="term" value="P:signal peptide processing"/>
    <property type="evidence" value="ECO:0007669"/>
    <property type="project" value="InterPro"/>
</dbReference>
<sequence length="101" mass="11486">MGLFSSIRDAMFNTYTCLKKNQMDFHGQKLAYLIKNVIFTISTIISIVVGYHMQDLSLSAYIILAGTALSAILVLPTWPIYNKHNIQWESSEESLKSKKNK</sequence>
<dbReference type="EMBL" id="FLRE01000178">
    <property type="protein sequence ID" value="SBT45421.1"/>
    <property type="molecule type" value="Genomic_DNA"/>
</dbReference>
<dbReference type="InterPro" id="IPR009542">
    <property type="entry name" value="Spc1/SPCS1"/>
</dbReference>
<keyword evidence="4 9" id="KW-0812">Transmembrane</keyword>
<dbReference type="GO" id="GO:0005787">
    <property type="term" value="C:signal peptidase complex"/>
    <property type="evidence" value="ECO:0007669"/>
    <property type="project" value="InterPro"/>
</dbReference>
<evidence type="ECO:0000313" key="10">
    <source>
        <dbReference type="EMBL" id="SBT45000.1"/>
    </source>
</evidence>
<keyword evidence="5" id="KW-0256">Endoplasmic reticulum</keyword>
<dbReference type="AlphaFoldDB" id="A0A1A8ZNI2"/>
<evidence type="ECO:0000313" key="12">
    <source>
        <dbReference type="Proteomes" id="UP000078550"/>
    </source>
</evidence>
<evidence type="ECO:0000256" key="7">
    <source>
        <dbReference type="ARBA" id="ARBA00023136"/>
    </source>
</evidence>
<dbReference type="Pfam" id="PF06645">
    <property type="entry name" value="SPC12"/>
    <property type="match status" value="1"/>
</dbReference>
<dbReference type="PANTHER" id="PTHR13202:SF0">
    <property type="entry name" value="SIGNAL PEPTIDASE COMPLEX SUBUNIT 1"/>
    <property type="match status" value="1"/>
</dbReference>
<protein>
    <recommendedName>
        <fullName evidence="3">Signal peptidase complex subunit 1</fullName>
    </recommendedName>
</protein>
<evidence type="ECO:0000256" key="6">
    <source>
        <dbReference type="ARBA" id="ARBA00022989"/>
    </source>
</evidence>
<evidence type="ECO:0000256" key="1">
    <source>
        <dbReference type="ARBA" id="ARBA00004477"/>
    </source>
</evidence>
<comment type="subcellular location">
    <subcellularLocation>
        <location evidence="1">Endoplasmic reticulum membrane</location>
        <topology evidence="1">Multi-pass membrane protein</topology>
    </subcellularLocation>
</comment>
<dbReference type="PANTHER" id="PTHR13202">
    <property type="entry name" value="MICROSOMAL SIGNAL PEPTIDASE 12 KDA SUBUNIT"/>
    <property type="match status" value="1"/>
</dbReference>
<evidence type="ECO:0000313" key="11">
    <source>
        <dbReference type="EMBL" id="SBT45421.1"/>
    </source>
</evidence>
<evidence type="ECO:0000256" key="5">
    <source>
        <dbReference type="ARBA" id="ARBA00022824"/>
    </source>
</evidence>
<reference evidence="11" key="2">
    <citation type="submission" date="2016-05" db="EMBL/GenBank/DDBJ databases">
        <authorList>
            <person name="Lavstsen T."/>
            <person name="Jespersen J.S."/>
        </authorList>
    </citation>
    <scope>NUCLEOTIDE SEQUENCE [LARGE SCALE GENOMIC DNA]</scope>
</reference>
<evidence type="ECO:0000256" key="3">
    <source>
        <dbReference type="ARBA" id="ARBA00017059"/>
    </source>
</evidence>
<dbReference type="Proteomes" id="UP000078555">
    <property type="component" value="Unassembled WGS sequence"/>
</dbReference>
<evidence type="ECO:0000256" key="4">
    <source>
        <dbReference type="ARBA" id="ARBA00022692"/>
    </source>
</evidence>
<keyword evidence="13" id="KW-1185">Reference proteome</keyword>
<feature type="transmembrane region" description="Helical" evidence="9">
    <location>
        <begin position="58"/>
        <end position="81"/>
    </location>
</feature>
<comment type="function">
    <text evidence="8">Component of the signal peptidase complex (SPC) which catalyzes the cleavage of N-terminal signal sequences from nascent proteins as they are translocated into the lumen of the endoplasmic reticulum. Dispensable for SPC enzymatic activity.</text>
</comment>
<evidence type="ECO:0000313" key="13">
    <source>
        <dbReference type="Proteomes" id="UP000078555"/>
    </source>
</evidence>
<dbReference type="GO" id="GO:0045047">
    <property type="term" value="P:protein targeting to ER"/>
    <property type="evidence" value="ECO:0007669"/>
    <property type="project" value="TreeGrafter"/>
</dbReference>
<evidence type="ECO:0000256" key="8">
    <source>
        <dbReference type="ARBA" id="ARBA00045204"/>
    </source>
</evidence>
<evidence type="ECO:0000256" key="9">
    <source>
        <dbReference type="SAM" id="Phobius"/>
    </source>
</evidence>
<reference evidence="12 13" key="1">
    <citation type="submission" date="2016-05" db="EMBL/GenBank/DDBJ databases">
        <authorList>
            <person name="Naeem Raeece"/>
        </authorList>
    </citation>
    <scope>NUCLEOTIDE SEQUENCE [LARGE SCALE GENOMIC DNA]</scope>
</reference>